<evidence type="ECO:0000256" key="3">
    <source>
        <dbReference type="ARBA" id="ARBA00022729"/>
    </source>
</evidence>
<evidence type="ECO:0000256" key="5">
    <source>
        <dbReference type="ARBA" id="ARBA00022825"/>
    </source>
</evidence>
<dbReference type="EMBL" id="JABWDY010022296">
    <property type="protein sequence ID" value="KAF5191809.1"/>
    <property type="molecule type" value="Genomic_DNA"/>
</dbReference>
<dbReference type="GO" id="GO:0006508">
    <property type="term" value="P:proteolysis"/>
    <property type="evidence" value="ECO:0007669"/>
    <property type="project" value="UniProtKB-KW"/>
</dbReference>
<dbReference type="Gene3D" id="3.30.70.80">
    <property type="entry name" value="Peptidase S8 propeptide/proteinase inhibitor I9"/>
    <property type="match status" value="1"/>
</dbReference>
<evidence type="ECO:0000256" key="4">
    <source>
        <dbReference type="ARBA" id="ARBA00022801"/>
    </source>
</evidence>
<dbReference type="OrthoDB" id="206201at2759"/>
<evidence type="ECO:0000256" key="1">
    <source>
        <dbReference type="ARBA" id="ARBA00011073"/>
    </source>
</evidence>
<dbReference type="InterPro" id="IPR023828">
    <property type="entry name" value="Peptidase_S8_Ser-AS"/>
</dbReference>
<dbReference type="InterPro" id="IPR034197">
    <property type="entry name" value="Peptidases_S8_3"/>
</dbReference>
<dbReference type="Gene3D" id="2.60.40.2310">
    <property type="match status" value="1"/>
</dbReference>
<dbReference type="InterPro" id="IPR037045">
    <property type="entry name" value="S8pro/Inhibitor_I9_sf"/>
</dbReference>
<dbReference type="CDD" id="cd04852">
    <property type="entry name" value="Peptidases_S8_3"/>
    <property type="match status" value="1"/>
</dbReference>
<feature type="domain" description="Subtilisin-like protease fibronectin type-III" evidence="10">
    <location>
        <begin position="607"/>
        <end position="703"/>
    </location>
</feature>
<feature type="active site" description="Charge relay system" evidence="6 7">
    <location>
        <position position="110"/>
    </location>
</feature>
<sequence length="710" mass="75116">MLQTYIVYMGDLPKGDLSASSIHTNLLEEVVGSSVAPSTLLYSYKRSFNGFVAKLTKEEMLKMKGMEGVVSVFPNENKQLHTTRSWDFMGFSQSVKRTTVESDVVVGMLDTGIWPESESFNDEGFGPAPSKWKGSCTGLKNFTCNNKVIGAKFYRTDGKIPDADFASPRDSEGHGTHTASTAAGREVNGASLLGLALGTSRGAVPSSRLSIYKICWSDGCPDADILAAFDDAIADGVDIISLSVGGSFPIDYFEDPIAIGSFHSMKNGILTSNSAGNSGPGPESITNFSPWSLSVAASTIDRKFVTQVALGNGKVYKGLSINTFTPEEDAYDLIYGGDAPNTAKGFDSSESRYCTDQSLDESLVKGKIVLCDELSEGEGAMSAGAVGTVMQDVGFTDVAFSFELPASYISLQDGGNISQYINTTSKATANILKSIETKDPLAPFVVSFSSRGPNPITSDILKPDIAAPGVDILASWSRATTVTGSVNDTRVVSFNIISGTSMACPHVTGAAAYVKSFHPTWSPSAIKSSLMTTAMIMSSATNTDAEFAYGSGHINPAKAISPGLIYDAGEIDYIKMLCGQGYSTKNLQLVTGDKNTCSGTNNGTVWDLNYPSFALDTGASKTIKQSFTRTVTNVGSPGSVYKATINTPVGITVEVVPNVLSFKTMGQKLSFVVTLGGSFTDKVGSGSLVWDDGVYQVRSPIVVYTQPKGN</sequence>
<keyword evidence="12" id="KW-1185">Reference proteome</keyword>
<evidence type="ECO:0000256" key="6">
    <source>
        <dbReference type="PIRSR" id="PIRSR615500-1"/>
    </source>
</evidence>
<dbReference type="CDD" id="cd02120">
    <property type="entry name" value="PA_subtilisin_like"/>
    <property type="match status" value="1"/>
</dbReference>
<evidence type="ECO:0000313" key="11">
    <source>
        <dbReference type="EMBL" id="KAF5191809.1"/>
    </source>
</evidence>
<dbReference type="AlphaFoldDB" id="A0A7J6W351"/>
<dbReference type="Pfam" id="PF05922">
    <property type="entry name" value="Inhibitor_I9"/>
    <property type="match status" value="1"/>
</dbReference>
<feature type="active site" description="Charge relay system" evidence="6 7">
    <location>
        <position position="501"/>
    </location>
</feature>
<dbReference type="GO" id="GO:0004252">
    <property type="term" value="F:serine-type endopeptidase activity"/>
    <property type="evidence" value="ECO:0007669"/>
    <property type="project" value="UniProtKB-UniRule"/>
</dbReference>
<organism evidence="11 12">
    <name type="scientific">Thalictrum thalictroides</name>
    <name type="common">Rue-anemone</name>
    <name type="synonym">Anemone thalictroides</name>
    <dbReference type="NCBI Taxonomy" id="46969"/>
    <lineage>
        <taxon>Eukaryota</taxon>
        <taxon>Viridiplantae</taxon>
        <taxon>Streptophyta</taxon>
        <taxon>Embryophyta</taxon>
        <taxon>Tracheophyta</taxon>
        <taxon>Spermatophyta</taxon>
        <taxon>Magnoliopsida</taxon>
        <taxon>Ranunculales</taxon>
        <taxon>Ranunculaceae</taxon>
        <taxon>Thalictroideae</taxon>
        <taxon>Thalictrum</taxon>
    </lineage>
</organism>
<evidence type="ECO:0000259" key="8">
    <source>
        <dbReference type="Pfam" id="PF00082"/>
    </source>
</evidence>
<dbReference type="InterPro" id="IPR000209">
    <property type="entry name" value="Peptidase_S8/S53_dom"/>
</dbReference>
<name>A0A7J6W351_THATH</name>
<dbReference type="PROSITE" id="PS51892">
    <property type="entry name" value="SUBTILASE"/>
    <property type="match status" value="1"/>
</dbReference>
<keyword evidence="3" id="KW-0732">Signal</keyword>
<reference evidence="11 12" key="1">
    <citation type="submission" date="2020-06" db="EMBL/GenBank/DDBJ databases">
        <title>Transcriptomic and genomic resources for Thalictrum thalictroides and T. hernandezii: Facilitating candidate gene discovery in an emerging model plant lineage.</title>
        <authorList>
            <person name="Arias T."/>
            <person name="Riano-Pachon D.M."/>
            <person name="Di Stilio V.S."/>
        </authorList>
    </citation>
    <scope>NUCLEOTIDE SEQUENCE [LARGE SCALE GENOMIC DNA]</scope>
    <source>
        <strain evidence="12">cv. WT478/WT964</strain>
        <tissue evidence="11">Leaves</tissue>
    </source>
</reference>
<feature type="domain" description="Inhibitor I9" evidence="9">
    <location>
        <begin position="4"/>
        <end position="81"/>
    </location>
</feature>
<keyword evidence="2 7" id="KW-0645">Protease</keyword>
<evidence type="ECO:0000256" key="2">
    <source>
        <dbReference type="ARBA" id="ARBA00022670"/>
    </source>
</evidence>
<feature type="domain" description="Peptidase S8/S53" evidence="8">
    <location>
        <begin position="102"/>
        <end position="552"/>
    </location>
</feature>
<feature type="active site" description="Charge relay system" evidence="6 7">
    <location>
        <position position="174"/>
    </location>
</feature>
<comment type="caution">
    <text evidence="11">The sequence shown here is derived from an EMBL/GenBank/DDBJ whole genome shotgun (WGS) entry which is preliminary data.</text>
</comment>
<protein>
    <submittedName>
        <fullName evidence="11">Subtilisin-like protease SBT4.3</fullName>
    </submittedName>
</protein>
<evidence type="ECO:0000259" key="10">
    <source>
        <dbReference type="Pfam" id="PF17766"/>
    </source>
</evidence>
<dbReference type="PROSITE" id="PS00138">
    <property type="entry name" value="SUBTILASE_SER"/>
    <property type="match status" value="1"/>
</dbReference>
<dbReference type="InterPro" id="IPR045051">
    <property type="entry name" value="SBT"/>
</dbReference>
<proteinExistence type="inferred from homology"/>
<dbReference type="InterPro" id="IPR010259">
    <property type="entry name" value="S8pro/Inhibitor_I9"/>
</dbReference>
<dbReference type="SUPFAM" id="SSF52743">
    <property type="entry name" value="Subtilisin-like"/>
    <property type="match status" value="1"/>
</dbReference>
<dbReference type="Gene3D" id="3.50.30.30">
    <property type="match status" value="1"/>
</dbReference>
<dbReference type="InterPro" id="IPR036852">
    <property type="entry name" value="Peptidase_S8/S53_dom_sf"/>
</dbReference>
<gene>
    <name evidence="11" type="ORF">FRX31_018609</name>
</gene>
<comment type="similarity">
    <text evidence="1 7">Belongs to the peptidase S8 family.</text>
</comment>
<dbReference type="PRINTS" id="PR00723">
    <property type="entry name" value="SUBTILISIN"/>
</dbReference>
<keyword evidence="4 7" id="KW-0378">Hydrolase</keyword>
<dbReference type="Pfam" id="PF00082">
    <property type="entry name" value="Peptidase_S8"/>
    <property type="match status" value="1"/>
</dbReference>
<evidence type="ECO:0000259" key="9">
    <source>
        <dbReference type="Pfam" id="PF05922"/>
    </source>
</evidence>
<accession>A0A7J6W351</accession>
<dbReference type="InterPro" id="IPR041469">
    <property type="entry name" value="Subtilisin-like_FN3"/>
</dbReference>
<keyword evidence="5 7" id="KW-0720">Serine protease</keyword>
<dbReference type="Gene3D" id="3.40.50.200">
    <property type="entry name" value="Peptidase S8/S53 domain"/>
    <property type="match status" value="1"/>
</dbReference>
<dbReference type="FunFam" id="3.40.50.200:FF:000006">
    <property type="entry name" value="Subtilisin-like protease SBT1.5"/>
    <property type="match status" value="1"/>
</dbReference>
<dbReference type="PANTHER" id="PTHR10795">
    <property type="entry name" value="PROPROTEIN CONVERTASE SUBTILISIN/KEXIN"/>
    <property type="match status" value="1"/>
</dbReference>
<dbReference type="Proteomes" id="UP000554482">
    <property type="component" value="Unassembled WGS sequence"/>
</dbReference>
<evidence type="ECO:0000313" key="12">
    <source>
        <dbReference type="Proteomes" id="UP000554482"/>
    </source>
</evidence>
<dbReference type="InterPro" id="IPR015500">
    <property type="entry name" value="Peptidase_S8_subtilisin-rel"/>
</dbReference>
<evidence type="ECO:0000256" key="7">
    <source>
        <dbReference type="PROSITE-ProRule" id="PRU01240"/>
    </source>
</evidence>
<dbReference type="Pfam" id="PF17766">
    <property type="entry name" value="fn3_6"/>
    <property type="match status" value="1"/>
</dbReference>